<keyword evidence="3" id="KW-1185">Reference proteome</keyword>
<feature type="compositionally biased region" description="Low complexity" evidence="1">
    <location>
        <begin position="177"/>
        <end position="189"/>
    </location>
</feature>
<protein>
    <submittedName>
        <fullName evidence="2">Uncharacterized protein</fullName>
    </submittedName>
</protein>
<dbReference type="AlphaFoldDB" id="A0ABD3QAP0"/>
<dbReference type="Proteomes" id="UP001530315">
    <property type="component" value="Unassembled WGS sequence"/>
</dbReference>
<feature type="compositionally biased region" description="Polar residues" evidence="1">
    <location>
        <begin position="218"/>
        <end position="235"/>
    </location>
</feature>
<accession>A0ABD3QAP0</accession>
<dbReference type="EMBL" id="JALLAZ020000357">
    <property type="protein sequence ID" value="KAL3797230.1"/>
    <property type="molecule type" value="Genomic_DNA"/>
</dbReference>
<sequence>MLLSFLSHSAASPTSASTIVLLARARAGFFRLPVSSSSSSAAANDDARVERRRPSTTPRRRTRGSGTSSDHLGGGVPSLADFVHRAKVLRQYRNFVRLARFVDARNGGGGRGGIADDDKNNAGGDGCLAALDEVRLSYRVKMRTDMDAISRNMAYSEGEHKLREIGMLVGYSAGDRSFSSSATPSSSQSYDTDSWINIQDEEDRRGRVGVQWPWQRVSATPSCPQHYLSSSTQNNDVDREDRHERVGVRWPWQGDDEEKSK</sequence>
<organism evidence="2 3">
    <name type="scientific">Stephanodiscus triporus</name>
    <dbReference type="NCBI Taxonomy" id="2934178"/>
    <lineage>
        <taxon>Eukaryota</taxon>
        <taxon>Sar</taxon>
        <taxon>Stramenopiles</taxon>
        <taxon>Ochrophyta</taxon>
        <taxon>Bacillariophyta</taxon>
        <taxon>Coscinodiscophyceae</taxon>
        <taxon>Thalassiosirophycidae</taxon>
        <taxon>Stephanodiscales</taxon>
        <taxon>Stephanodiscaceae</taxon>
        <taxon>Stephanodiscus</taxon>
    </lineage>
</organism>
<evidence type="ECO:0000256" key="1">
    <source>
        <dbReference type="SAM" id="MobiDB-lite"/>
    </source>
</evidence>
<proteinExistence type="predicted"/>
<evidence type="ECO:0000313" key="3">
    <source>
        <dbReference type="Proteomes" id="UP001530315"/>
    </source>
</evidence>
<feature type="region of interest" description="Disordered" evidence="1">
    <location>
        <begin position="36"/>
        <end position="73"/>
    </location>
</feature>
<gene>
    <name evidence="2" type="ORF">ACHAW5_004586</name>
</gene>
<feature type="compositionally biased region" description="Basic and acidic residues" evidence="1">
    <location>
        <begin position="236"/>
        <end position="247"/>
    </location>
</feature>
<feature type="region of interest" description="Disordered" evidence="1">
    <location>
        <begin position="177"/>
        <end position="202"/>
    </location>
</feature>
<comment type="caution">
    <text evidence="2">The sequence shown here is derived from an EMBL/GenBank/DDBJ whole genome shotgun (WGS) entry which is preliminary data.</text>
</comment>
<reference evidence="2 3" key="1">
    <citation type="submission" date="2024-10" db="EMBL/GenBank/DDBJ databases">
        <title>Updated reference genomes for cyclostephanoid diatoms.</title>
        <authorList>
            <person name="Roberts W.R."/>
            <person name="Alverson A.J."/>
        </authorList>
    </citation>
    <scope>NUCLEOTIDE SEQUENCE [LARGE SCALE GENOMIC DNA]</scope>
    <source>
        <strain evidence="2 3">AJA276-08</strain>
    </source>
</reference>
<evidence type="ECO:0000313" key="2">
    <source>
        <dbReference type="EMBL" id="KAL3797230.1"/>
    </source>
</evidence>
<feature type="region of interest" description="Disordered" evidence="1">
    <location>
        <begin position="218"/>
        <end position="261"/>
    </location>
</feature>
<name>A0ABD3QAP0_9STRA</name>